<name>A0ACC1Y4N3_MELAZ</name>
<dbReference type="Proteomes" id="UP001164539">
    <property type="component" value="Chromosome 5"/>
</dbReference>
<evidence type="ECO:0000313" key="2">
    <source>
        <dbReference type="Proteomes" id="UP001164539"/>
    </source>
</evidence>
<dbReference type="EMBL" id="CM051398">
    <property type="protein sequence ID" value="KAJ4718644.1"/>
    <property type="molecule type" value="Genomic_DNA"/>
</dbReference>
<proteinExistence type="predicted"/>
<accession>A0ACC1Y4N3</accession>
<gene>
    <name evidence="1" type="ORF">OWV82_010296</name>
</gene>
<organism evidence="1 2">
    <name type="scientific">Melia azedarach</name>
    <name type="common">Chinaberry tree</name>
    <dbReference type="NCBI Taxonomy" id="155640"/>
    <lineage>
        <taxon>Eukaryota</taxon>
        <taxon>Viridiplantae</taxon>
        <taxon>Streptophyta</taxon>
        <taxon>Embryophyta</taxon>
        <taxon>Tracheophyta</taxon>
        <taxon>Spermatophyta</taxon>
        <taxon>Magnoliopsida</taxon>
        <taxon>eudicotyledons</taxon>
        <taxon>Gunneridae</taxon>
        <taxon>Pentapetalae</taxon>
        <taxon>rosids</taxon>
        <taxon>malvids</taxon>
        <taxon>Sapindales</taxon>
        <taxon>Meliaceae</taxon>
        <taxon>Melia</taxon>
    </lineage>
</organism>
<sequence length="472" mass="55153">MEDEKRRIDKVDRISSLPESLLQHIMSYLPFKQVVQTSLVSNEWRQAWLTFPVLEFDEFNLPDEFNSPRVEKVMQIRPYWKQILQIRHTNMVGVREMTLKTFSRTGDSELADRCVFYAIENNVKELVLQIEQIQFAWLNNQTQWYNLPPVVLCSKSIEVLKLEGCKLELPRSDLKLSLRKLYLYNVYADDQVINNVLLGCGLLEELEVAQCQGFKSLKLLGLAKLRDIRLQNRGVLKQLEIDTLNGNSALSICGVMPYKFDVCAALNLSEAHLGFYSYKIRHIFMDSQNIEPEWYVKYVELLAKFRQCSQVLNLNSQCWEHVHFPGELRQVLTPPLSGVKHINFTADLLKLNKYALARVVDFLLWISPHAETICLEYHDDKEFRFQFSYKQPPVYEGEIARCCKFVPVVLCWEHCIEKVDIEITSTYIEKYNAARQIRRSKEVKRCVFEGENILEKIDGLAVSKLSNITEYE</sequence>
<protein>
    <submittedName>
        <fullName evidence="1">F-box family protein</fullName>
    </submittedName>
</protein>
<evidence type="ECO:0000313" key="1">
    <source>
        <dbReference type="EMBL" id="KAJ4718644.1"/>
    </source>
</evidence>
<keyword evidence="2" id="KW-1185">Reference proteome</keyword>
<reference evidence="1 2" key="1">
    <citation type="journal article" date="2023" name="Science">
        <title>Complex scaffold remodeling in plant triterpene biosynthesis.</title>
        <authorList>
            <person name="De La Pena R."/>
            <person name="Hodgson H."/>
            <person name="Liu J.C."/>
            <person name="Stephenson M.J."/>
            <person name="Martin A.C."/>
            <person name="Owen C."/>
            <person name="Harkess A."/>
            <person name="Leebens-Mack J."/>
            <person name="Jimenez L.E."/>
            <person name="Osbourn A."/>
            <person name="Sattely E.S."/>
        </authorList>
    </citation>
    <scope>NUCLEOTIDE SEQUENCE [LARGE SCALE GENOMIC DNA]</scope>
    <source>
        <strain evidence="2">cv. JPN11</strain>
        <tissue evidence="1">Leaf</tissue>
    </source>
</reference>
<comment type="caution">
    <text evidence="1">The sequence shown here is derived from an EMBL/GenBank/DDBJ whole genome shotgun (WGS) entry which is preliminary data.</text>
</comment>